<keyword evidence="1" id="KW-1133">Transmembrane helix</keyword>
<name>A0ABS7VBL4_9GAMM</name>
<comment type="caution">
    <text evidence="2">The sequence shown here is derived from an EMBL/GenBank/DDBJ whole genome shotgun (WGS) entry which is preliminary data.</text>
</comment>
<organism evidence="2 3">
    <name type="scientific">Aeromonas schubertii</name>
    <dbReference type="NCBI Taxonomy" id="652"/>
    <lineage>
        <taxon>Bacteria</taxon>
        <taxon>Pseudomonadati</taxon>
        <taxon>Pseudomonadota</taxon>
        <taxon>Gammaproteobacteria</taxon>
        <taxon>Aeromonadales</taxon>
        <taxon>Aeromonadaceae</taxon>
        <taxon>Aeromonas</taxon>
    </lineage>
</organism>
<dbReference type="Proteomes" id="UP000774958">
    <property type="component" value="Unassembled WGS sequence"/>
</dbReference>
<keyword evidence="1" id="KW-0812">Transmembrane</keyword>
<evidence type="ECO:0000313" key="3">
    <source>
        <dbReference type="Proteomes" id="UP000774958"/>
    </source>
</evidence>
<proteinExistence type="predicted"/>
<evidence type="ECO:0000313" key="2">
    <source>
        <dbReference type="EMBL" id="MBZ6066776.1"/>
    </source>
</evidence>
<dbReference type="InterPro" id="IPR019629">
    <property type="entry name" value="Uncharacterised_HI1736/YgjV"/>
</dbReference>
<dbReference type="EMBL" id="JAIRBT010000013">
    <property type="protein sequence ID" value="MBZ6066776.1"/>
    <property type="molecule type" value="Genomic_DNA"/>
</dbReference>
<sequence length="166" mass="18198">MNPFMLSQCLVALALLCDLAAFQCRARHRVLGLLALSCSLNAAHFALLGYWPAVGLLLVAALRFAVGVRVRGRGWMLGFMALSTLVACLGYQGPLTGLTLAASLLQTWAAFCPDDRHLRRRMVLGTLCWMGNNLLVGSPVALLMESLFLLSNLVGYWRHYGRYARG</sequence>
<keyword evidence="1" id="KW-0472">Membrane</keyword>
<feature type="transmembrane region" description="Helical" evidence="1">
    <location>
        <begin position="42"/>
        <end position="62"/>
    </location>
</feature>
<accession>A0ABS7VBL4</accession>
<dbReference type="Pfam" id="PF10688">
    <property type="entry name" value="Imp-YgjV"/>
    <property type="match status" value="1"/>
</dbReference>
<protein>
    <submittedName>
        <fullName evidence="2">YgjV family protein</fullName>
    </submittedName>
</protein>
<reference evidence="2 3" key="1">
    <citation type="submission" date="2021-09" db="EMBL/GenBank/DDBJ databases">
        <title>Aeromonas schubertii isolated from Asian sea bass.</title>
        <authorList>
            <person name="Pinpimai K."/>
        </authorList>
    </citation>
    <scope>NUCLEOTIDE SEQUENCE [LARGE SCALE GENOMIC DNA]</scope>
    <source>
        <strain evidence="2 3">CHULA2021a</strain>
    </source>
</reference>
<feature type="transmembrane region" description="Helical" evidence="1">
    <location>
        <begin position="74"/>
        <end position="93"/>
    </location>
</feature>
<keyword evidence="3" id="KW-1185">Reference proteome</keyword>
<dbReference type="InterPro" id="IPR026267">
    <property type="entry name" value="YgjV"/>
</dbReference>
<dbReference type="RefSeq" id="WP_005348398.1">
    <property type="nucleotide sequence ID" value="NZ_JAIRBT010000013.1"/>
</dbReference>
<evidence type="ECO:0000256" key="1">
    <source>
        <dbReference type="SAM" id="Phobius"/>
    </source>
</evidence>
<dbReference type="PIRSF" id="PIRSF011443">
    <property type="entry name" value="YgjV"/>
    <property type="match status" value="1"/>
</dbReference>
<gene>
    <name evidence="2" type="ORF">LA374_11215</name>
</gene>
<feature type="transmembrane region" description="Helical" evidence="1">
    <location>
        <begin position="134"/>
        <end position="157"/>
    </location>
</feature>